<comment type="caution">
    <text evidence="1">The sequence shown here is derived from an EMBL/GenBank/DDBJ whole genome shotgun (WGS) entry which is preliminary data.</text>
</comment>
<dbReference type="AlphaFoldDB" id="A0A8T0IZS1"/>
<keyword evidence="2" id="KW-1185">Reference proteome</keyword>
<sequence>MQRALQISNVFTLGLNFHQYTNSITFRHSMTVLNILCY</sequence>
<organism evidence="1 2">
    <name type="scientific">Ceratodon purpureus</name>
    <name type="common">Fire moss</name>
    <name type="synonym">Dicranum purpureum</name>
    <dbReference type="NCBI Taxonomy" id="3225"/>
    <lineage>
        <taxon>Eukaryota</taxon>
        <taxon>Viridiplantae</taxon>
        <taxon>Streptophyta</taxon>
        <taxon>Embryophyta</taxon>
        <taxon>Bryophyta</taxon>
        <taxon>Bryophytina</taxon>
        <taxon>Bryopsida</taxon>
        <taxon>Dicranidae</taxon>
        <taxon>Pseudoditrichales</taxon>
        <taxon>Ditrichaceae</taxon>
        <taxon>Ceratodon</taxon>
    </lineage>
</organism>
<proteinExistence type="predicted"/>
<dbReference type="EMBL" id="CM026422">
    <property type="protein sequence ID" value="KAG0588256.1"/>
    <property type="molecule type" value="Genomic_DNA"/>
</dbReference>
<name>A0A8T0IZS1_CERPU</name>
<evidence type="ECO:0000313" key="2">
    <source>
        <dbReference type="Proteomes" id="UP000822688"/>
    </source>
</evidence>
<dbReference type="Proteomes" id="UP000822688">
    <property type="component" value="Chromosome 2"/>
</dbReference>
<gene>
    <name evidence="1" type="ORF">KC19_2G229300</name>
</gene>
<evidence type="ECO:0000313" key="1">
    <source>
        <dbReference type="EMBL" id="KAG0588256.1"/>
    </source>
</evidence>
<reference evidence="1" key="1">
    <citation type="submission" date="2020-06" db="EMBL/GenBank/DDBJ databases">
        <title>WGS assembly of Ceratodon purpureus strain R40.</title>
        <authorList>
            <person name="Carey S.B."/>
            <person name="Jenkins J."/>
            <person name="Shu S."/>
            <person name="Lovell J.T."/>
            <person name="Sreedasyam A."/>
            <person name="Maumus F."/>
            <person name="Tiley G.P."/>
            <person name="Fernandez-Pozo N."/>
            <person name="Barry K."/>
            <person name="Chen C."/>
            <person name="Wang M."/>
            <person name="Lipzen A."/>
            <person name="Daum C."/>
            <person name="Saski C.A."/>
            <person name="Payton A.C."/>
            <person name="Mcbreen J.C."/>
            <person name="Conrad R.E."/>
            <person name="Kollar L.M."/>
            <person name="Olsson S."/>
            <person name="Huttunen S."/>
            <person name="Landis J.B."/>
            <person name="Wickett N.J."/>
            <person name="Johnson M.G."/>
            <person name="Rensing S.A."/>
            <person name="Grimwood J."/>
            <person name="Schmutz J."/>
            <person name="Mcdaniel S.F."/>
        </authorList>
    </citation>
    <scope>NUCLEOTIDE SEQUENCE</scope>
    <source>
        <strain evidence="1">R40</strain>
    </source>
</reference>
<accession>A0A8T0IZS1</accession>
<protein>
    <submittedName>
        <fullName evidence="1">Uncharacterized protein</fullName>
    </submittedName>
</protein>